<accession>A0A9P8UU67</accession>
<evidence type="ECO:0000256" key="2">
    <source>
        <dbReference type="ARBA" id="ARBA00022801"/>
    </source>
</evidence>
<proteinExistence type="inferred from homology"/>
<reference evidence="6" key="1">
    <citation type="journal article" date="2021" name="Nat. Commun.">
        <title>Genetic determinants of endophytism in the Arabidopsis root mycobiome.</title>
        <authorList>
            <person name="Mesny F."/>
            <person name="Miyauchi S."/>
            <person name="Thiergart T."/>
            <person name="Pickel B."/>
            <person name="Atanasova L."/>
            <person name="Karlsson M."/>
            <person name="Huettel B."/>
            <person name="Barry K.W."/>
            <person name="Haridas S."/>
            <person name="Chen C."/>
            <person name="Bauer D."/>
            <person name="Andreopoulos W."/>
            <person name="Pangilinan J."/>
            <person name="LaButti K."/>
            <person name="Riley R."/>
            <person name="Lipzen A."/>
            <person name="Clum A."/>
            <person name="Drula E."/>
            <person name="Henrissat B."/>
            <person name="Kohler A."/>
            <person name="Grigoriev I.V."/>
            <person name="Martin F.M."/>
            <person name="Hacquard S."/>
        </authorList>
    </citation>
    <scope>NUCLEOTIDE SEQUENCE</scope>
    <source>
        <strain evidence="6">MPI-SDFR-AT-0073</strain>
    </source>
</reference>
<comment type="caution">
    <text evidence="6">The sequence shown here is derived from an EMBL/GenBank/DDBJ whole genome shotgun (WGS) entry which is preliminary data.</text>
</comment>
<dbReference type="Gene3D" id="2.60.120.200">
    <property type="match status" value="1"/>
</dbReference>
<evidence type="ECO:0000256" key="1">
    <source>
        <dbReference type="ARBA" id="ARBA00009865"/>
    </source>
</evidence>
<keyword evidence="3 4" id="KW-0326">Glycosidase</keyword>
<feature type="domain" description="Beta-xylosidase C-terminal Concanavalin A-like" evidence="5">
    <location>
        <begin position="309"/>
        <end position="494"/>
    </location>
</feature>
<dbReference type="OrthoDB" id="2139957at2759"/>
<evidence type="ECO:0000256" key="3">
    <source>
        <dbReference type="ARBA" id="ARBA00023295"/>
    </source>
</evidence>
<name>A0A9P8UU67_9PEZI</name>
<dbReference type="Pfam" id="PF04616">
    <property type="entry name" value="Glyco_hydro_43"/>
    <property type="match status" value="1"/>
</dbReference>
<dbReference type="InterPro" id="IPR013320">
    <property type="entry name" value="ConA-like_dom_sf"/>
</dbReference>
<dbReference type="InterPro" id="IPR051795">
    <property type="entry name" value="Glycosyl_Hydrlase_43"/>
</dbReference>
<comment type="similarity">
    <text evidence="1 4">Belongs to the glycosyl hydrolase 43 family.</text>
</comment>
<dbReference type="GO" id="GO:0004553">
    <property type="term" value="F:hydrolase activity, hydrolyzing O-glycosyl compounds"/>
    <property type="evidence" value="ECO:0007669"/>
    <property type="project" value="InterPro"/>
</dbReference>
<organism evidence="6 7">
    <name type="scientific">Truncatella angustata</name>
    <dbReference type="NCBI Taxonomy" id="152316"/>
    <lineage>
        <taxon>Eukaryota</taxon>
        <taxon>Fungi</taxon>
        <taxon>Dikarya</taxon>
        <taxon>Ascomycota</taxon>
        <taxon>Pezizomycotina</taxon>
        <taxon>Sordariomycetes</taxon>
        <taxon>Xylariomycetidae</taxon>
        <taxon>Amphisphaeriales</taxon>
        <taxon>Sporocadaceae</taxon>
        <taxon>Truncatella</taxon>
    </lineage>
</organism>
<dbReference type="InterPro" id="IPR023296">
    <property type="entry name" value="Glyco_hydro_beta-prop_sf"/>
</dbReference>
<dbReference type="Proteomes" id="UP000758603">
    <property type="component" value="Unassembled WGS sequence"/>
</dbReference>
<dbReference type="CDD" id="cd09001">
    <property type="entry name" value="GH43_FsAxh1-like"/>
    <property type="match status" value="1"/>
</dbReference>
<gene>
    <name evidence="6" type="ORF">BKA67DRAFT_514614</name>
</gene>
<protein>
    <submittedName>
        <fullName evidence="6">Glycosyl hydrolase family 43 protein</fullName>
    </submittedName>
</protein>
<keyword evidence="2 4" id="KW-0378">Hydrolase</keyword>
<dbReference type="Gene3D" id="2.115.10.20">
    <property type="entry name" value="Glycosyl hydrolase domain, family 43"/>
    <property type="match status" value="1"/>
</dbReference>
<dbReference type="Pfam" id="PF17851">
    <property type="entry name" value="GH43_C2"/>
    <property type="match status" value="1"/>
</dbReference>
<dbReference type="PANTHER" id="PTHR42812:SF15">
    <property type="entry name" value="HYDROLASE, PUTATIVE (AFU_ORTHOLOGUE AFUA_2G00930)-RELATED"/>
    <property type="match status" value="1"/>
</dbReference>
<evidence type="ECO:0000256" key="4">
    <source>
        <dbReference type="RuleBase" id="RU361187"/>
    </source>
</evidence>
<evidence type="ECO:0000313" key="7">
    <source>
        <dbReference type="Proteomes" id="UP000758603"/>
    </source>
</evidence>
<dbReference type="SUPFAM" id="SSF49899">
    <property type="entry name" value="Concanavalin A-like lectins/glucanases"/>
    <property type="match status" value="1"/>
</dbReference>
<evidence type="ECO:0000313" key="6">
    <source>
        <dbReference type="EMBL" id="KAH6658147.1"/>
    </source>
</evidence>
<dbReference type="InterPro" id="IPR041542">
    <property type="entry name" value="GH43_C2"/>
</dbReference>
<dbReference type="InterPro" id="IPR006710">
    <property type="entry name" value="Glyco_hydro_43"/>
</dbReference>
<dbReference type="RefSeq" id="XP_045962381.1">
    <property type="nucleotide sequence ID" value="XM_046097661.1"/>
</dbReference>
<dbReference type="SUPFAM" id="SSF75005">
    <property type="entry name" value="Arabinanase/levansucrase/invertase"/>
    <property type="match status" value="1"/>
</dbReference>
<sequence>MIFYVTVALAISNFTNPVVYADFADNDVFKGPDSAYYFSASSFQFSPGAPILKSFDLVNWELIGHSVPSLAGFGPKFEMNGTPPYVSGVWASTMRYRGSTGMWHWYGCIGFSKSFIYTAASVTGPWTQAGTINTCFYDCGLLIDDDDKMYIVYGQTNISIATLASDGLSISTSAQVFTGPDGHTEEGSRLYKINDYYYVLGDRPNGTTYVWRSSSIYGNWTYQTLQTGVSSPISGGGLIDQGSFIQGPDRNWYFMSCTWSYPAGRIPILAPITWNNDWPTLAVPGNNWAVSYPFPSTSAAPQVAWTGTDVFSGTSLREAWEWNFAPDITNFTINNGLTLRTATVTNDLYKARNTLTQRTYGPYPVGTAKIDFSGMVDGDSCGLAAFRDSSAWIGIMRSGTSYNLVQVSDATQNATNKWSTISNGTISARKSISAGSIYIRVSMDVRPNGAKSAKFSYSSDGSNFTTFGLTFTLNTTYNYFTGYRYGIFNFATKSLGGFIKVISFTSS</sequence>
<dbReference type="EMBL" id="JAGPXC010000002">
    <property type="protein sequence ID" value="KAH6658147.1"/>
    <property type="molecule type" value="Genomic_DNA"/>
</dbReference>
<keyword evidence="7" id="KW-1185">Reference proteome</keyword>
<evidence type="ECO:0000259" key="5">
    <source>
        <dbReference type="Pfam" id="PF17851"/>
    </source>
</evidence>
<dbReference type="GeneID" id="70126553"/>
<dbReference type="GO" id="GO:0005975">
    <property type="term" value="P:carbohydrate metabolic process"/>
    <property type="evidence" value="ECO:0007669"/>
    <property type="project" value="InterPro"/>
</dbReference>
<dbReference type="AlphaFoldDB" id="A0A9P8UU67"/>
<dbReference type="PANTHER" id="PTHR42812">
    <property type="entry name" value="BETA-XYLOSIDASE"/>
    <property type="match status" value="1"/>
</dbReference>